<dbReference type="Proteomes" id="UP001501777">
    <property type="component" value="Unassembled WGS sequence"/>
</dbReference>
<gene>
    <name evidence="1" type="ORF">GCM10010276_21620</name>
</gene>
<keyword evidence="2" id="KW-1185">Reference proteome</keyword>
<dbReference type="EMBL" id="BAAASG010000006">
    <property type="protein sequence ID" value="GAA2483733.1"/>
    <property type="molecule type" value="Genomic_DNA"/>
</dbReference>
<evidence type="ECO:0000313" key="1">
    <source>
        <dbReference type="EMBL" id="GAA2483733.1"/>
    </source>
</evidence>
<comment type="caution">
    <text evidence="1">The sequence shown here is derived from an EMBL/GenBank/DDBJ whole genome shotgun (WGS) entry which is preliminary data.</text>
</comment>
<sequence>MKYAWAAWSPLPRLGGQDVEHPGAAGLLAVVPGEVDQGVEGAYDRWRFDGEEAFGVLLIAVPVGPGRALGEPGERGGAEAPLREMLRQWRPGSGRDARTSRIAAALSSLFATFKGVQRADGCYSSGQIRTDELFAMPRSADVS</sequence>
<name>A0ABN3LG68_STRLO</name>
<evidence type="ECO:0000313" key="2">
    <source>
        <dbReference type="Proteomes" id="UP001501777"/>
    </source>
</evidence>
<protein>
    <submittedName>
        <fullName evidence="1">Uncharacterized protein</fullName>
    </submittedName>
</protein>
<proteinExistence type="predicted"/>
<organism evidence="1 2">
    <name type="scientific">Streptomyces longisporus</name>
    <dbReference type="NCBI Taxonomy" id="1948"/>
    <lineage>
        <taxon>Bacteria</taxon>
        <taxon>Bacillati</taxon>
        <taxon>Actinomycetota</taxon>
        <taxon>Actinomycetes</taxon>
        <taxon>Kitasatosporales</taxon>
        <taxon>Streptomycetaceae</taxon>
        <taxon>Streptomyces</taxon>
    </lineage>
</organism>
<accession>A0ABN3LG68</accession>
<reference evidence="1 2" key="1">
    <citation type="journal article" date="2019" name="Int. J. Syst. Evol. Microbiol.">
        <title>The Global Catalogue of Microorganisms (GCM) 10K type strain sequencing project: providing services to taxonomists for standard genome sequencing and annotation.</title>
        <authorList>
            <consortium name="The Broad Institute Genomics Platform"/>
            <consortium name="The Broad Institute Genome Sequencing Center for Infectious Disease"/>
            <person name="Wu L."/>
            <person name="Ma J."/>
        </authorList>
    </citation>
    <scope>NUCLEOTIDE SEQUENCE [LARGE SCALE GENOMIC DNA]</scope>
    <source>
        <strain evidence="1 2">JCM 4395</strain>
    </source>
</reference>